<keyword evidence="1" id="KW-0472">Membrane</keyword>
<comment type="caution">
    <text evidence="2">The sequence shown here is derived from an EMBL/GenBank/DDBJ whole genome shotgun (WGS) entry which is preliminary data.</text>
</comment>
<dbReference type="EMBL" id="CAXKWB010012959">
    <property type="protein sequence ID" value="CAL4106101.1"/>
    <property type="molecule type" value="Genomic_DNA"/>
</dbReference>
<feature type="transmembrane region" description="Helical" evidence="1">
    <location>
        <begin position="147"/>
        <end position="170"/>
    </location>
</feature>
<dbReference type="InterPro" id="IPR011701">
    <property type="entry name" value="MFS"/>
</dbReference>
<keyword evidence="1" id="KW-0812">Transmembrane</keyword>
<dbReference type="Pfam" id="PF07690">
    <property type="entry name" value="MFS_1"/>
    <property type="match status" value="1"/>
</dbReference>
<feature type="transmembrane region" description="Helical" evidence="1">
    <location>
        <begin position="392"/>
        <end position="410"/>
    </location>
</feature>
<dbReference type="Proteomes" id="UP001497623">
    <property type="component" value="Unassembled WGS sequence"/>
</dbReference>
<feature type="transmembrane region" description="Helical" evidence="1">
    <location>
        <begin position="95"/>
        <end position="112"/>
    </location>
</feature>
<accession>A0AAV2QXS6</accession>
<evidence type="ECO:0000256" key="1">
    <source>
        <dbReference type="SAM" id="Phobius"/>
    </source>
</evidence>
<feature type="transmembrane region" description="Helical" evidence="1">
    <location>
        <begin position="358"/>
        <end position="386"/>
    </location>
</feature>
<sequence>MSPINVLEFISGSSQTHLLDYNDCIIALPWTQDVDAIDHLAARGRLLYSGWPFGFKITYSPTVQIILTCGIQSSFGVVFGVPLSEMGASSTTVGWIFNLYCMMWNLGGLLVGPLTTEFGWRPTAMVSAITVAVSMIISGFATTPFFLFFSFSIVTGLGCGLCVAISLTFGAQYFKRYLGVANAFPMAGVCLGGIILPQLVRILQEEFAYLGSMLVLGAIILNSVAATLLFHPPQWHWKKLQTPQDNIESNEYNKHRDVDDVSLTNSTEHVYISRQILKVNPDMRGSYSSLSPVKEENIGDDKDECPLASQEDLARRDRYESQKLATENPIKPLENENKVLNVIKSILSNLLILRSPRAIIIAVGSMFFIMVLNFIIMVPFAFLAAGHTIEDGARAASIGAIANLVARFSISMMSDLPWFSKRHFYTGALLVCSFGIAGFTFTESLLWQTVFTGIYGFGMGANFCLYSLVMVEYMGLENLGATYGAVSLTVTLGYGTIGPLIGFVRDFTGSFDIAMLMTAACPCVSFILWLFMPAAVRHDQKKEHKDKLIQATQSMIHVKGEGRRASLIF</sequence>
<keyword evidence="1" id="KW-1133">Transmembrane helix</keyword>
<name>A0AAV2QXS6_MEGNR</name>
<evidence type="ECO:0000313" key="2">
    <source>
        <dbReference type="EMBL" id="CAL4106101.1"/>
    </source>
</evidence>
<dbReference type="GO" id="GO:0008028">
    <property type="term" value="F:monocarboxylic acid transmembrane transporter activity"/>
    <property type="evidence" value="ECO:0007669"/>
    <property type="project" value="TreeGrafter"/>
</dbReference>
<gene>
    <name evidence="2" type="ORF">MNOR_LOCUS18257</name>
</gene>
<keyword evidence="3" id="KW-1185">Reference proteome</keyword>
<evidence type="ECO:0000313" key="3">
    <source>
        <dbReference type="Proteomes" id="UP001497623"/>
    </source>
</evidence>
<feature type="transmembrane region" description="Helical" evidence="1">
    <location>
        <begin position="481"/>
        <end position="501"/>
    </location>
</feature>
<feature type="transmembrane region" description="Helical" evidence="1">
    <location>
        <begin position="124"/>
        <end position="141"/>
    </location>
</feature>
<dbReference type="PANTHER" id="PTHR11360">
    <property type="entry name" value="MONOCARBOXYLATE TRANSPORTER"/>
    <property type="match status" value="1"/>
</dbReference>
<feature type="transmembrane region" description="Helical" evidence="1">
    <location>
        <begin position="177"/>
        <end position="196"/>
    </location>
</feature>
<feature type="transmembrane region" description="Helical" evidence="1">
    <location>
        <begin position="208"/>
        <end position="230"/>
    </location>
</feature>
<dbReference type="PANTHER" id="PTHR11360:SF306">
    <property type="entry name" value="RE01051P"/>
    <property type="match status" value="1"/>
</dbReference>
<feature type="transmembrane region" description="Helical" evidence="1">
    <location>
        <begin position="422"/>
        <end position="441"/>
    </location>
</feature>
<reference evidence="2 3" key="1">
    <citation type="submission" date="2024-05" db="EMBL/GenBank/DDBJ databases">
        <authorList>
            <person name="Wallberg A."/>
        </authorList>
    </citation>
    <scope>NUCLEOTIDE SEQUENCE [LARGE SCALE GENOMIC DNA]</scope>
</reference>
<dbReference type="SUPFAM" id="SSF103473">
    <property type="entry name" value="MFS general substrate transporter"/>
    <property type="match status" value="1"/>
</dbReference>
<dbReference type="InterPro" id="IPR050327">
    <property type="entry name" value="Proton-linked_MCT"/>
</dbReference>
<dbReference type="AlphaFoldDB" id="A0AAV2QXS6"/>
<protein>
    <submittedName>
        <fullName evidence="2">Uncharacterized protein</fullName>
    </submittedName>
</protein>
<feature type="transmembrane region" description="Helical" evidence="1">
    <location>
        <begin position="513"/>
        <end position="532"/>
    </location>
</feature>
<dbReference type="Gene3D" id="1.20.1250.20">
    <property type="entry name" value="MFS general substrate transporter like domains"/>
    <property type="match status" value="2"/>
</dbReference>
<feature type="transmembrane region" description="Helical" evidence="1">
    <location>
        <begin position="447"/>
        <end position="469"/>
    </location>
</feature>
<dbReference type="InterPro" id="IPR036259">
    <property type="entry name" value="MFS_trans_sf"/>
</dbReference>
<organism evidence="2 3">
    <name type="scientific">Meganyctiphanes norvegica</name>
    <name type="common">Northern krill</name>
    <name type="synonym">Thysanopoda norvegica</name>
    <dbReference type="NCBI Taxonomy" id="48144"/>
    <lineage>
        <taxon>Eukaryota</taxon>
        <taxon>Metazoa</taxon>
        <taxon>Ecdysozoa</taxon>
        <taxon>Arthropoda</taxon>
        <taxon>Crustacea</taxon>
        <taxon>Multicrustacea</taxon>
        <taxon>Malacostraca</taxon>
        <taxon>Eumalacostraca</taxon>
        <taxon>Eucarida</taxon>
        <taxon>Euphausiacea</taxon>
        <taxon>Euphausiidae</taxon>
        <taxon>Meganyctiphanes</taxon>
    </lineage>
</organism>
<proteinExistence type="predicted"/>